<dbReference type="EMBL" id="RBZM01000006">
    <property type="protein sequence ID" value="RKP53206.1"/>
    <property type="molecule type" value="Genomic_DNA"/>
</dbReference>
<dbReference type="Gene3D" id="1.20.1250.20">
    <property type="entry name" value="MFS general substrate transporter like domains"/>
    <property type="match status" value="1"/>
</dbReference>
<evidence type="ECO:0000256" key="3">
    <source>
        <dbReference type="ARBA" id="ARBA00022475"/>
    </source>
</evidence>
<feature type="transmembrane region" description="Helical" evidence="7">
    <location>
        <begin position="301"/>
        <end position="325"/>
    </location>
</feature>
<dbReference type="InterPro" id="IPR011701">
    <property type="entry name" value="MFS"/>
</dbReference>
<feature type="transmembrane region" description="Helical" evidence="7">
    <location>
        <begin position="50"/>
        <end position="70"/>
    </location>
</feature>
<feature type="domain" description="Major facilitator superfamily (MFS) profile" evidence="8">
    <location>
        <begin position="17"/>
        <end position="519"/>
    </location>
</feature>
<gene>
    <name evidence="9" type="ORF">D7Z26_15885</name>
</gene>
<keyword evidence="10" id="KW-1185">Reference proteome</keyword>
<feature type="transmembrane region" description="Helical" evidence="7">
    <location>
        <begin position="170"/>
        <end position="188"/>
    </location>
</feature>
<name>A0A494XW62_9BACL</name>
<evidence type="ECO:0000313" key="9">
    <source>
        <dbReference type="EMBL" id="RKP53206.1"/>
    </source>
</evidence>
<keyword evidence="4 7" id="KW-0812">Transmembrane</keyword>
<comment type="caution">
    <text evidence="9">The sequence shown here is derived from an EMBL/GenBank/DDBJ whole genome shotgun (WGS) entry which is preliminary data.</text>
</comment>
<feature type="transmembrane region" description="Helical" evidence="7">
    <location>
        <begin position="82"/>
        <end position="101"/>
    </location>
</feature>
<dbReference type="InterPro" id="IPR004638">
    <property type="entry name" value="EmrB-like"/>
</dbReference>
<feature type="transmembrane region" description="Helical" evidence="7">
    <location>
        <begin position="144"/>
        <end position="164"/>
    </location>
</feature>
<dbReference type="PRINTS" id="PR01036">
    <property type="entry name" value="TCRTETB"/>
</dbReference>
<proteinExistence type="predicted"/>
<dbReference type="RefSeq" id="WP_120977951.1">
    <property type="nucleotide sequence ID" value="NZ_RBZM01000006.1"/>
</dbReference>
<keyword evidence="5 7" id="KW-1133">Transmembrane helix</keyword>
<accession>A0A494XW62</accession>
<evidence type="ECO:0000259" key="8">
    <source>
        <dbReference type="PROSITE" id="PS50850"/>
    </source>
</evidence>
<evidence type="ECO:0000313" key="10">
    <source>
        <dbReference type="Proteomes" id="UP000282076"/>
    </source>
</evidence>
<dbReference type="Proteomes" id="UP000282076">
    <property type="component" value="Unassembled WGS sequence"/>
</dbReference>
<dbReference type="NCBIfam" id="TIGR00711">
    <property type="entry name" value="efflux_EmrB"/>
    <property type="match status" value="1"/>
</dbReference>
<feature type="transmembrane region" description="Helical" evidence="7">
    <location>
        <begin position="226"/>
        <end position="249"/>
    </location>
</feature>
<feature type="transmembrane region" description="Helical" evidence="7">
    <location>
        <begin position="494"/>
        <end position="515"/>
    </location>
</feature>
<dbReference type="GO" id="GO:0022857">
    <property type="term" value="F:transmembrane transporter activity"/>
    <property type="evidence" value="ECO:0007669"/>
    <property type="project" value="InterPro"/>
</dbReference>
<feature type="transmembrane region" description="Helical" evidence="7">
    <location>
        <begin position="407"/>
        <end position="428"/>
    </location>
</feature>
<dbReference type="Pfam" id="PF07690">
    <property type="entry name" value="MFS_1"/>
    <property type="match status" value="1"/>
</dbReference>
<evidence type="ECO:0000256" key="5">
    <source>
        <dbReference type="ARBA" id="ARBA00022989"/>
    </source>
</evidence>
<feature type="transmembrane region" description="Helical" evidence="7">
    <location>
        <begin position="107"/>
        <end position="132"/>
    </location>
</feature>
<dbReference type="PANTHER" id="PTHR23501:SF197">
    <property type="entry name" value="COMD"/>
    <property type="match status" value="1"/>
</dbReference>
<keyword evidence="3" id="KW-1003">Cell membrane</keyword>
<sequence length="546" mass="59131">MELELQSPNKSNENKVLLIGIFIAIFFASIDETVTDTAVARIVGDLGGLSLMPWITSAFMLASLCVMPTVGKLCDRFGRRTVYVSGLFIFMVGSAFCGLSNDMTQLILFRALQGFGAGIMVPMALIVIGDMYTAEKRAKMQSMIYALYGVTAVLGPLVGGWIIVVSSWRWVFYINLPFGLLSILLISLKYKNHKSESKEKIDLGGIFTLAGGTTSLMLGLTFGGSIYAWISWQIGSILLLSVVCFGLFIRIELKTKQPIIPLHLFKNKNFLVINGISFMLAACIFGALIFVPFYLQGVLDYSPAASGLIMLAIVWSMTVAGIVGGKWVFHIGVRTQMIIGAVLMGIGFYLLSILDLNTSIPAMIASLSITGIGIGLIMPLIMLALYEVFSKDEITTIVSSSQYFRQIGGTLGATILGALLNMRSSIILKDQLLPHVNQLSEPNQELVNQVKGMIDNNPQQLLSPLFNADVANVFPISMRDEINPVLTSTLSSSLHAVFIGGLVLACITLALAFIVGNIRIAKKSEEASISNAAEDQTNEPNASYSV</sequence>
<feature type="transmembrane region" description="Helical" evidence="7">
    <location>
        <begin position="200"/>
        <end position="220"/>
    </location>
</feature>
<dbReference type="CDD" id="cd17502">
    <property type="entry name" value="MFS_Azr1_MDR_like"/>
    <property type="match status" value="1"/>
</dbReference>
<dbReference type="InterPro" id="IPR020846">
    <property type="entry name" value="MFS_dom"/>
</dbReference>
<keyword evidence="6 7" id="KW-0472">Membrane</keyword>
<organism evidence="9 10">
    <name type="scientific">Cohnella endophytica</name>
    <dbReference type="NCBI Taxonomy" id="2419778"/>
    <lineage>
        <taxon>Bacteria</taxon>
        <taxon>Bacillati</taxon>
        <taxon>Bacillota</taxon>
        <taxon>Bacilli</taxon>
        <taxon>Bacillales</taxon>
        <taxon>Paenibacillaceae</taxon>
        <taxon>Cohnella</taxon>
    </lineage>
</organism>
<protein>
    <submittedName>
        <fullName evidence="9">DHA2 family efflux MFS transporter permease subunit</fullName>
    </submittedName>
</protein>
<comment type="subcellular location">
    <subcellularLocation>
        <location evidence="1">Cell membrane</location>
        <topology evidence="1">Multi-pass membrane protein</topology>
    </subcellularLocation>
</comment>
<evidence type="ECO:0000256" key="1">
    <source>
        <dbReference type="ARBA" id="ARBA00004651"/>
    </source>
</evidence>
<feature type="transmembrane region" description="Helical" evidence="7">
    <location>
        <begin position="337"/>
        <end position="354"/>
    </location>
</feature>
<dbReference type="PROSITE" id="PS50850">
    <property type="entry name" value="MFS"/>
    <property type="match status" value="1"/>
</dbReference>
<dbReference type="FunFam" id="1.20.1720.10:FF:000004">
    <property type="entry name" value="EmrB/QacA family drug resistance transporter"/>
    <property type="match status" value="1"/>
</dbReference>
<evidence type="ECO:0000256" key="7">
    <source>
        <dbReference type="SAM" id="Phobius"/>
    </source>
</evidence>
<evidence type="ECO:0000256" key="2">
    <source>
        <dbReference type="ARBA" id="ARBA00022448"/>
    </source>
</evidence>
<dbReference type="Gene3D" id="1.20.1720.10">
    <property type="entry name" value="Multidrug resistance protein D"/>
    <property type="match status" value="1"/>
</dbReference>
<dbReference type="GO" id="GO:0005886">
    <property type="term" value="C:plasma membrane"/>
    <property type="evidence" value="ECO:0007669"/>
    <property type="project" value="UniProtKB-SubCell"/>
</dbReference>
<feature type="transmembrane region" description="Helical" evidence="7">
    <location>
        <begin position="270"/>
        <end position="295"/>
    </location>
</feature>
<dbReference type="AlphaFoldDB" id="A0A494XW62"/>
<dbReference type="InterPro" id="IPR036259">
    <property type="entry name" value="MFS_trans_sf"/>
</dbReference>
<dbReference type="SUPFAM" id="SSF103473">
    <property type="entry name" value="MFS general substrate transporter"/>
    <property type="match status" value="1"/>
</dbReference>
<dbReference type="PANTHER" id="PTHR23501">
    <property type="entry name" value="MAJOR FACILITATOR SUPERFAMILY"/>
    <property type="match status" value="1"/>
</dbReference>
<feature type="transmembrane region" description="Helical" evidence="7">
    <location>
        <begin position="12"/>
        <end position="30"/>
    </location>
</feature>
<keyword evidence="2" id="KW-0813">Transport</keyword>
<reference evidence="9 10" key="1">
    <citation type="submission" date="2018-10" db="EMBL/GenBank/DDBJ databases">
        <title>Cohnella sp. M2MS4P-1, whole genome shotgun sequence.</title>
        <authorList>
            <person name="Tuo L."/>
        </authorList>
    </citation>
    <scope>NUCLEOTIDE SEQUENCE [LARGE SCALE GENOMIC DNA]</scope>
    <source>
        <strain evidence="9 10">M2MS4P-1</strain>
    </source>
</reference>
<evidence type="ECO:0000256" key="6">
    <source>
        <dbReference type="ARBA" id="ARBA00023136"/>
    </source>
</evidence>
<dbReference type="OrthoDB" id="9816041at2"/>
<evidence type="ECO:0000256" key="4">
    <source>
        <dbReference type="ARBA" id="ARBA00022692"/>
    </source>
</evidence>
<feature type="transmembrane region" description="Helical" evidence="7">
    <location>
        <begin position="360"/>
        <end position="386"/>
    </location>
</feature>